<proteinExistence type="predicted"/>
<dbReference type="InterPro" id="IPR013815">
    <property type="entry name" value="ATP_grasp_subdomain_1"/>
</dbReference>
<accession>A0A0M0KFL3</accession>
<dbReference type="InterPro" id="IPR016185">
    <property type="entry name" value="PreATP-grasp_dom_sf"/>
</dbReference>
<dbReference type="PROSITE" id="PS50975">
    <property type="entry name" value="ATP_GRASP"/>
    <property type="match status" value="1"/>
</dbReference>
<dbReference type="Gene3D" id="3.30.470.20">
    <property type="entry name" value="ATP-grasp fold, B domain"/>
    <property type="match status" value="1"/>
</dbReference>
<dbReference type="PATRIC" id="fig|136160.3.peg.473"/>
<feature type="domain" description="ATP-grasp" evidence="5">
    <location>
        <begin position="116"/>
        <end position="310"/>
    </location>
</feature>
<comment type="caution">
    <text evidence="6">The sequence shown here is derived from an EMBL/GenBank/DDBJ whole genome shotgun (WGS) entry which is preliminary data.</text>
</comment>
<dbReference type="InterPro" id="IPR005479">
    <property type="entry name" value="CPAse_ATP-bd"/>
</dbReference>
<dbReference type="PANTHER" id="PTHR43055:SF1">
    <property type="entry name" value="FORMATE-DEPENDENT PHOSPHORIBOSYLGLYCINAMIDE FORMYLTRANSFERASE"/>
    <property type="match status" value="1"/>
</dbReference>
<dbReference type="GO" id="GO:0046872">
    <property type="term" value="F:metal ion binding"/>
    <property type="evidence" value="ECO:0007669"/>
    <property type="project" value="InterPro"/>
</dbReference>
<dbReference type="GO" id="GO:0005524">
    <property type="term" value="F:ATP binding"/>
    <property type="evidence" value="ECO:0007669"/>
    <property type="project" value="UniProtKB-UniRule"/>
</dbReference>
<dbReference type="SUPFAM" id="SSF52440">
    <property type="entry name" value="PreATP-grasp domain"/>
    <property type="match status" value="1"/>
</dbReference>
<dbReference type="InterPro" id="IPR011761">
    <property type="entry name" value="ATP-grasp"/>
</dbReference>
<evidence type="ECO:0000259" key="5">
    <source>
        <dbReference type="PROSITE" id="PS50975"/>
    </source>
</evidence>
<evidence type="ECO:0000256" key="3">
    <source>
        <dbReference type="ARBA" id="ARBA00022840"/>
    </source>
</evidence>
<protein>
    <recommendedName>
        <fullName evidence="5">ATP-grasp domain-containing protein</fullName>
    </recommendedName>
</protein>
<evidence type="ECO:0000256" key="4">
    <source>
        <dbReference type="PROSITE-ProRule" id="PRU00409"/>
    </source>
</evidence>
<gene>
    <name evidence="6" type="ORF">AMD02_01400</name>
</gene>
<dbReference type="GO" id="GO:0005829">
    <property type="term" value="C:cytosol"/>
    <property type="evidence" value="ECO:0007669"/>
    <property type="project" value="TreeGrafter"/>
</dbReference>
<evidence type="ECO:0000313" key="6">
    <source>
        <dbReference type="EMBL" id="KOO37650.1"/>
    </source>
</evidence>
<dbReference type="AlphaFoldDB" id="A0A0M0KFL3"/>
<dbReference type="SMART" id="SM01209">
    <property type="entry name" value="GARS_A"/>
    <property type="match status" value="1"/>
</dbReference>
<dbReference type="Pfam" id="PF02786">
    <property type="entry name" value="CPSase_L_D2"/>
    <property type="match status" value="1"/>
</dbReference>
<keyword evidence="3 4" id="KW-0067">ATP-binding</keyword>
<sequence length="432" mass="48530">MMSDLKAKKLLILGGSRISCEIVKKAKDMGIYTLVTDWYSEERSPAKKLADKAFMTSTADVSAVVDLIKKENVDGVITGFTDSTLAYYAQICQQAGLPCYGTKEQFETLTNKRVYKKLCRDFGVPVIDEYFINENIDTADLKGIKYPVLVKPADNSGGRGISICNNEQELITAYKKALSFSESKEILIERYITGKEVTAFYILQDGNTYLTAMANRHIKHNQSDTIALPVAYTFPSKHLIEYQKNIEPNVKKMFESLNMKNGMVFMQCIVKEDQCLVYDIGYRLTGTLEYKLLDAVCGYNPLEMLIRFALTGQMAKFPLKEKVTPQWDEYGCNVSFLIKPGTIEEIKGIDEILEIPGVIDAVLAHTEGDELPDSAKGTLRQIVLRVFAKTQSENELEKLLDTIYNKLTVLSSEGENMLLEGFDTEEIRGALC</sequence>
<evidence type="ECO:0000256" key="1">
    <source>
        <dbReference type="ARBA" id="ARBA00022598"/>
    </source>
</evidence>
<reference evidence="6" key="1">
    <citation type="submission" date="2015-08" db="EMBL/GenBank/DDBJ databases">
        <title>Complete DNA Sequence of Pseudomonas syringae pv. actinidiae, the Causal Agent of Kiwifruit Canker Disease.</title>
        <authorList>
            <person name="Rikkerink E.H.A."/>
            <person name="Fineran P.C."/>
        </authorList>
    </citation>
    <scope>NUCLEOTIDE SEQUENCE</scope>
    <source>
        <strain evidence="6">DSM 13666</strain>
    </source>
</reference>
<keyword evidence="2 4" id="KW-0547">Nucleotide-binding</keyword>
<dbReference type="Gene3D" id="3.30.1490.20">
    <property type="entry name" value="ATP-grasp fold, A domain"/>
    <property type="match status" value="1"/>
</dbReference>
<dbReference type="EMBL" id="LILD01000001">
    <property type="protein sequence ID" value="KOO37650.1"/>
    <property type="molecule type" value="Genomic_DNA"/>
</dbReference>
<dbReference type="PROSITE" id="PS00866">
    <property type="entry name" value="CPSASE_1"/>
    <property type="match status" value="1"/>
</dbReference>
<evidence type="ECO:0000256" key="2">
    <source>
        <dbReference type="ARBA" id="ARBA00022741"/>
    </source>
</evidence>
<organism evidence="6">
    <name type="scientific">Halalkalibacterium halodurans</name>
    <name type="common">Bacillus halodurans</name>
    <dbReference type="NCBI Taxonomy" id="86665"/>
    <lineage>
        <taxon>Bacteria</taxon>
        <taxon>Bacillati</taxon>
        <taxon>Bacillota</taxon>
        <taxon>Bacilli</taxon>
        <taxon>Bacillales</taxon>
        <taxon>Bacillaceae</taxon>
        <taxon>Halalkalibacterium (ex Joshi et al. 2022)</taxon>
    </lineage>
</organism>
<dbReference type="SUPFAM" id="SSF56059">
    <property type="entry name" value="Glutathione synthetase ATP-binding domain-like"/>
    <property type="match status" value="1"/>
</dbReference>
<keyword evidence="1" id="KW-0436">Ligase</keyword>
<dbReference type="Gene3D" id="3.40.50.20">
    <property type="match status" value="1"/>
</dbReference>
<dbReference type="GO" id="GO:0016874">
    <property type="term" value="F:ligase activity"/>
    <property type="evidence" value="ECO:0007669"/>
    <property type="project" value="UniProtKB-KW"/>
</dbReference>
<dbReference type="PANTHER" id="PTHR43055">
    <property type="entry name" value="FORMATE-DEPENDENT PHOSPHORIBOSYLGLYCINAMIDE FORMYLTRANSFERASE"/>
    <property type="match status" value="1"/>
</dbReference>
<name>A0A0M0KFL3_ALKHA</name>